<accession>A0ACD3B3M0</accession>
<dbReference type="EMBL" id="ML208285">
    <property type="protein sequence ID" value="TFK72476.1"/>
    <property type="molecule type" value="Genomic_DNA"/>
</dbReference>
<organism evidence="1 2">
    <name type="scientific">Pluteus cervinus</name>
    <dbReference type="NCBI Taxonomy" id="181527"/>
    <lineage>
        <taxon>Eukaryota</taxon>
        <taxon>Fungi</taxon>
        <taxon>Dikarya</taxon>
        <taxon>Basidiomycota</taxon>
        <taxon>Agaricomycotina</taxon>
        <taxon>Agaricomycetes</taxon>
        <taxon>Agaricomycetidae</taxon>
        <taxon>Agaricales</taxon>
        <taxon>Pluteineae</taxon>
        <taxon>Pluteaceae</taxon>
        <taxon>Pluteus</taxon>
    </lineage>
</organism>
<gene>
    <name evidence="1" type="ORF">BDN72DRAFT_792474</name>
</gene>
<evidence type="ECO:0000313" key="1">
    <source>
        <dbReference type="EMBL" id="TFK72476.1"/>
    </source>
</evidence>
<name>A0ACD3B3M0_9AGAR</name>
<protein>
    <submittedName>
        <fullName evidence="1">5-formyltetrahydrofolate cyclo-ligase</fullName>
    </submittedName>
</protein>
<sequence length="218" mass="24251">MATTTGSLTIRAQKKVLRKLMAGRLNALPQPSIELQSRAVTERILSLPEYQRCRSVSCYLSMPSGELQTASLVSEIIRSGKSLFVPKFEAKSEHMDFLKIYGADDLSSLPAGLWGIPQPDRQWENQPRQSALDVEGEGLDLVFLPGVAFDRSMSRLGHGKGYYDRFLTTYNSGSRPRPLLVALALSEQLLDGGEIPTDSHDWKVDYIITPEEIIPQSL</sequence>
<proteinExistence type="predicted"/>
<reference evidence="1 2" key="1">
    <citation type="journal article" date="2019" name="Nat. Ecol. Evol.">
        <title>Megaphylogeny resolves global patterns of mushroom evolution.</title>
        <authorList>
            <person name="Varga T."/>
            <person name="Krizsan K."/>
            <person name="Foldi C."/>
            <person name="Dima B."/>
            <person name="Sanchez-Garcia M."/>
            <person name="Sanchez-Ramirez S."/>
            <person name="Szollosi G.J."/>
            <person name="Szarkandi J.G."/>
            <person name="Papp V."/>
            <person name="Albert L."/>
            <person name="Andreopoulos W."/>
            <person name="Angelini C."/>
            <person name="Antonin V."/>
            <person name="Barry K.W."/>
            <person name="Bougher N.L."/>
            <person name="Buchanan P."/>
            <person name="Buyck B."/>
            <person name="Bense V."/>
            <person name="Catcheside P."/>
            <person name="Chovatia M."/>
            <person name="Cooper J."/>
            <person name="Damon W."/>
            <person name="Desjardin D."/>
            <person name="Finy P."/>
            <person name="Geml J."/>
            <person name="Haridas S."/>
            <person name="Hughes K."/>
            <person name="Justo A."/>
            <person name="Karasinski D."/>
            <person name="Kautmanova I."/>
            <person name="Kiss B."/>
            <person name="Kocsube S."/>
            <person name="Kotiranta H."/>
            <person name="LaButti K.M."/>
            <person name="Lechner B.E."/>
            <person name="Liimatainen K."/>
            <person name="Lipzen A."/>
            <person name="Lukacs Z."/>
            <person name="Mihaltcheva S."/>
            <person name="Morgado L.N."/>
            <person name="Niskanen T."/>
            <person name="Noordeloos M.E."/>
            <person name="Ohm R.A."/>
            <person name="Ortiz-Santana B."/>
            <person name="Ovrebo C."/>
            <person name="Racz N."/>
            <person name="Riley R."/>
            <person name="Savchenko A."/>
            <person name="Shiryaev A."/>
            <person name="Soop K."/>
            <person name="Spirin V."/>
            <person name="Szebenyi C."/>
            <person name="Tomsovsky M."/>
            <person name="Tulloss R.E."/>
            <person name="Uehling J."/>
            <person name="Grigoriev I.V."/>
            <person name="Vagvolgyi C."/>
            <person name="Papp T."/>
            <person name="Martin F.M."/>
            <person name="Miettinen O."/>
            <person name="Hibbett D.S."/>
            <person name="Nagy L.G."/>
        </authorList>
    </citation>
    <scope>NUCLEOTIDE SEQUENCE [LARGE SCALE GENOMIC DNA]</scope>
    <source>
        <strain evidence="1 2">NL-1719</strain>
    </source>
</reference>
<evidence type="ECO:0000313" key="2">
    <source>
        <dbReference type="Proteomes" id="UP000308600"/>
    </source>
</evidence>
<keyword evidence="2" id="KW-1185">Reference proteome</keyword>
<dbReference type="Proteomes" id="UP000308600">
    <property type="component" value="Unassembled WGS sequence"/>
</dbReference>